<evidence type="ECO:0000256" key="9">
    <source>
        <dbReference type="PROSITE-ProRule" id="PRU10086"/>
    </source>
</evidence>
<dbReference type="RefSeq" id="WP_272876439.1">
    <property type="nucleotide sequence ID" value="NZ_AP025225.1"/>
</dbReference>
<dbReference type="InterPro" id="IPR029045">
    <property type="entry name" value="ClpP/crotonase-like_dom_sf"/>
</dbReference>
<dbReference type="InterPro" id="IPR001907">
    <property type="entry name" value="ClpP"/>
</dbReference>
<dbReference type="EC" id="3.4.21.92" evidence="7 10"/>
<evidence type="ECO:0000256" key="2">
    <source>
        <dbReference type="ARBA" id="ARBA00022490"/>
    </source>
</evidence>
<evidence type="ECO:0000256" key="10">
    <source>
        <dbReference type="RuleBase" id="RU000549"/>
    </source>
</evidence>
<organism evidence="13 14">
    <name type="scientific">Candidatus Hydrogenosomobacter endosymbioticus</name>
    <dbReference type="NCBI Taxonomy" id="2558174"/>
    <lineage>
        <taxon>Bacteria</taxon>
        <taxon>Pseudomonadati</taxon>
        <taxon>Pseudomonadota</taxon>
        <taxon>Alphaproteobacteria</taxon>
        <taxon>Holosporales</taxon>
        <taxon>Holosporaceae</taxon>
        <taxon>Candidatus Hydrogenosomobacter</taxon>
    </lineage>
</organism>
<gene>
    <name evidence="7 13" type="primary">clpP</name>
    <name evidence="13" type="ORF">HYD_4300</name>
</gene>
<keyword evidence="2 7" id="KW-0963">Cytoplasm</keyword>
<dbReference type="PROSITE" id="PS00381">
    <property type="entry name" value="CLP_PROTEASE_SER"/>
    <property type="match status" value="1"/>
</dbReference>
<evidence type="ECO:0000256" key="5">
    <source>
        <dbReference type="ARBA" id="ARBA00022825"/>
    </source>
</evidence>
<dbReference type="PRINTS" id="PR00127">
    <property type="entry name" value="CLPPROTEASEP"/>
</dbReference>
<dbReference type="Proteomes" id="UP001320209">
    <property type="component" value="Chromosome"/>
</dbReference>
<evidence type="ECO:0000256" key="4">
    <source>
        <dbReference type="ARBA" id="ARBA00022801"/>
    </source>
</evidence>
<evidence type="ECO:0000313" key="13">
    <source>
        <dbReference type="EMBL" id="BDB96297.1"/>
    </source>
</evidence>
<reference evidence="13" key="1">
    <citation type="submission" date="2021-10" db="EMBL/GenBank/DDBJ databases">
        <title>Genome Sequence of The Candidatus Hydrogeosomobacter endosymbioticus, an Intracellular Bacterial Symbiont of the Anaerobic Ciliate GW7.</title>
        <authorList>
            <person name="Shiohama Y."/>
            <person name="Shinzato N."/>
        </authorList>
    </citation>
    <scope>NUCLEOTIDE SEQUENCE [LARGE SCALE GENOMIC DNA]</scope>
    <source>
        <strain evidence="13">200920</strain>
    </source>
</reference>
<dbReference type="EMBL" id="AP025225">
    <property type="protein sequence ID" value="BDB96297.1"/>
    <property type="molecule type" value="Genomic_DNA"/>
</dbReference>
<protein>
    <recommendedName>
        <fullName evidence="7 12">ATP-dependent Clp protease proteolytic subunit</fullName>
        <ecNumber evidence="7 10">3.4.21.92</ecNumber>
    </recommendedName>
    <alternativeName>
        <fullName evidence="7">Endopeptidase Clp</fullName>
    </alternativeName>
</protein>
<dbReference type="HAMAP" id="MF_00444">
    <property type="entry name" value="ClpP"/>
    <property type="match status" value="1"/>
</dbReference>
<feature type="active site" evidence="7 9">
    <location>
        <position position="142"/>
    </location>
</feature>
<comment type="catalytic activity">
    <reaction evidence="6 7 9">
        <text>Hydrolysis of proteins to small peptides in the presence of ATP and magnesium. alpha-casein is the usual test substrate. In the absence of ATP, only oligopeptides shorter than five residues are hydrolyzed (such as succinyl-Leu-Tyr-|-NHMec, and Leu-Tyr-Leu-|-Tyr-Trp, in which cleavage of the -Tyr-|-Leu- and -Tyr-|-Trp bonds also occurs).</text>
        <dbReference type="EC" id="3.4.21.92"/>
    </reaction>
</comment>
<dbReference type="CDD" id="cd07017">
    <property type="entry name" value="S14_ClpP_2"/>
    <property type="match status" value="1"/>
</dbReference>
<evidence type="ECO:0000256" key="11">
    <source>
        <dbReference type="RuleBase" id="RU000550"/>
    </source>
</evidence>
<evidence type="ECO:0000313" key="14">
    <source>
        <dbReference type="Proteomes" id="UP001320209"/>
    </source>
</evidence>
<evidence type="ECO:0000256" key="7">
    <source>
        <dbReference type="HAMAP-Rule" id="MF_00444"/>
    </source>
</evidence>
<dbReference type="InterPro" id="IPR033135">
    <property type="entry name" value="ClpP_His_AS"/>
</dbReference>
<dbReference type="GO" id="GO:0006508">
    <property type="term" value="P:proteolysis"/>
    <property type="evidence" value="ECO:0007669"/>
    <property type="project" value="UniProtKB-KW"/>
</dbReference>
<keyword evidence="5 7" id="KW-0720">Serine protease</keyword>
<comment type="similarity">
    <text evidence="1 7 12">Belongs to the peptidase S14 family.</text>
</comment>
<comment type="subunit">
    <text evidence="7">Fourteen ClpP subunits assemble into 2 heptameric rings which stack back to back to give a disk-like structure with a central cavity, resembling the structure of eukaryotic proteasomes.</text>
</comment>
<proteinExistence type="inferred from homology"/>
<evidence type="ECO:0000256" key="1">
    <source>
        <dbReference type="ARBA" id="ARBA00007039"/>
    </source>
</evidence>
<evidence type="ECO:0000256" key="3">
    <source>
        <dbReference type="ARBA" id="ARBA00022670"/>
    </source>
</evidence>
<name>A0ABM7V935_9PROT</name>
<dbReference type="PANTHER" id="PTHR10381:SF70">
    <property type="entry name" value="ATP-DEPENDENT CLP PROTEASE PROTEOLYTIC SUBUNIT"/>
    <property type="match status" value="1"/>
</dbReference>
<evidence type="ECO:0000256" key="6">
    <source>
        <dbReference type="ARBA" id="ARBA00034021"/>
    </source>
</evidence>
<dbReference type="SUPFAM" id="SSF52096">
    <property type="entry name" value="ClpP/crotonase"/>
    <property type="match status" value="1"/>
</dbReference>
<feature type="active site" description="Nucleophile" evidence="7">
    <location>
        <position position="117"/>
    </location>
</feature>
<dbReference type="NCBIfam" id="NF001368">
    <property type="entry name" value="PRK00277.1"/>
    <property type="match status" value="1"/>
</dbReference>
<keyword evidence="14" id="KW-1185">Reference proteome</keyword>
<accession>A0ABM7V935</accession>
<dbReference type="InterPro" id="IPR023562">
    <property type="entry name" value="ClpP/TepA"/>
</dbReference>
<keyword evidence="4 7" id="KW-0378">Hydrolase</keyword>
<dbReference type="NCBIfam" id="NF009205">
    <property type="entry name" value="PRK12553.1"/>
    <property type="match status" value="1"/>
</dbReference>
<keyword evidence="3 7" id="KW-0645">Protease</keyword>
<feature type="active site" evidence="8">
    <location>
        <position position="117"/>
    </location>
</feature>
<sequence>MYFYRDKSQCGKGQVEPYSSSLVPMVIEKSGRGERAFDIFSRLLKERIIFLTGEINDDTASLVCAQLLFLESEDPDKDICLYINSPGGVITSAFGIYDTMQYVRPSVSTICVGQAASAGALLLCCGANGKRISLPNSRIMLHQPLGGVRGQASDIEIHAKEILLMKTIINNIISEKTGLSHDKVKEMTDRDCFLSANEALELGIIDKVISARESAMK</sequence>
<dbReference type="Gene3D" id="3.90.226.10">
    <property type="entry name" value="2-enoyl-CoA Hydratase, Chain A, domain 1"/>
    <property type="match status" value="1"/>
</dbReference>
<comment type="function">
    <text evidence="7 11">Cleaves peptides in various proteins in a process that requires ATP hydrolysis. Has a chymotrypsin-like activity. Plays a major role in the degradation of misfolded proteins.</text>
</comment>
<evidence type="ECO:0000256" key="8">
    <source>
        <dbReference type="PROSITE-ProRule" id="PRU10085"/>
    </source>
</evidence>
<evidence type="ECO:0000256" key="12">
    <source>
        <dbReference type="RuleBase" id="RU003567"/>
    </source>
</evidence>
<dbReference type="Pfam" id="PF00574">
    <property type="entry name" value="CLP_protease"/>
    <property type="match status" value="1"/>
</dbReference>
<dbReference type="GO" id="GO:0008233">
    <property type="term" value="F:peptidase activity"/>
    <property type="evidence" value="ECO:0007669"/>
    <property type="project" value="UniProtKB-KW"/>
</dbReference>
<dbReference type="PANTHER" id="PTHR10381">
    <property type="entry name" value="ATP-DEPENDENT CLP PROTEASE PROTEOLYTIC SUBUNIT"/>
    <property type="match status" value="1"/>
</dbReference>
<comment type="subcellular location">
    <subcellularLocation>
        <location evidence="7">Cytoplasm</location>
    </subcellularLocation>
</comment>
<dbReference type="InterPro" id="IPR018215">
    <property type="entry name" value="ClpP_Ser_AS"/>
</dbReference>
<dbReference type="PROSITE" id="PS00382">
    <property type="entry name" value="CLP_PROTEASE_HIS"/>
    <property type="match status" value="1"/>
</dbReference>